<comment type="similarity">
    <text evidence="6 7">Belongs to the class I-like SAM-binding methyltransferase superfamily. C5-methyltransferase family.</text>
</comment>
<organism evidence="9 10">
    <name type="scientific">Klugiella xanthotipulae</name>
    <dbReference type="NCBI Taxonomy" id="244735"/>
    <lineage>
        <taxon>Bacteria</taxon>
        <taxon>Bacillati</taxon>
        <taxon>Actinomycetota</taxon>
        <taxon>Actinomycetes</taxon>
        <taxon>Micrococcales</taxon>
        <taxon>Microbacteriaceae</taxon>
        <taxon>Klugiella</taxon>
    </lineage>
</organism>
<dbReference type="InterPro" id="IPR050750">
    <property type="entry name" value="C5-MTase"/>
</dbReference>
<evidence type="ECO:0000256" key="2">
    <source>
        <dbReference type="ARBA" id="ARBA00022603"/>
    </source>
</evidence>
<evidence type="ECO:0000256" key="1">
    <source>
        <dbReference type="ARBA" id="ARBA00011975"/>
    </source>
</evidence>
<dbReference type="GO" id="GO:0003886">
    <property type="term" value="F:DNA (cytosine-5-)-methyltransferase activity"/>
    <property type="evidence" value="ECO:0007669"/>
    <property type="project" value="UniProtKB-EC"/>
</dbReference>
<evidence type="ECO:0000313" key="10">
    <source>
        <dbReference type="Proteomes" id="UP000318331"/>
    </source>
</evidence>
<evidence type="ECO:0000256" key="8">
    <source>
        <dbReference type="SAM" id="MobiDB-lite"/>
    </source>
</evidence>
<dbReference type="Pfam" id="PF00145">
    <property type="entry name" value="DNA_methylase"/>
    <property type="match status" value="1"/>
</dbReference>
<dbReference type="GO" id="GO:0009307">
    <property type="term" value="P:DNA restriction-modification system"/>
    <property type="evidence" value="ECO:0007669"/>
    <property type="project" value="UniProtKB-KW"/>
</dbReference>
<dbReference type="PROSITE" id="PS51679">
    <property type="entry name" value="SAM_MT_C5"/>
    <property type="match status" value="1"/>
</dbReference>
<keyword evidence="3 6" id="KW-0808">Transferase</keyword>
<dbReference type="GO" id="GO:0032259">
    <property type="term" value="P:methylation"/>
    <property type="evidence" value="ECO:0007669"/>
    <property type="project" value="UniProtKB-KW"/>
</dbReference>
<dbReference type="Proteomes" id="UP000318331">
    <property type="component" value="Unassembled WGS sequence"/>
</dbReference>
<gene>
    <name evidence="9" type="ORF">FB466_2563</name>
</gene>
<evidence type="ECO:0000256" key="7">
    <source>
        <dbReference type="RuleBase" id="RU000416"/>
    </source>
</evidence>
<evidence type="ECO:0000256" key="4">
    <source>
        <dbReference type="ARBA" id="ARBA00022691"/>
    </source>
</evidence>
<dbReference type="Gene3D" id="3.40.50.150">
    <property type="entry name" value="Vaccinia Virus protein VP39"/>
    <property type="match status" value="1"/>
</dbReference>
<dbReference type="AlphaFoldDB" id="A0A543HGW8"/>
<evidence type="ECO:0000256" key="6">
    <source>
        <dbReference type="PROSITE-ProRule" id="PRU01016"/>
    </source>
</evidence>
<dbReference type="NCBIfam" id="TIGR00675">
    <property type="entry name" value="dcm"/>
    <property type="match status" value="1"/>
</dbReference>
<dbReference type="InterPro" id="IPR029063">
    <property type="entry name" value="SAM-dependent_MTases_sf"/>
</dbReference>
<dbReference type="PANTHER" id="PTHR46098:SF1">
    <property type="entry name" value="TRNA (CYTOSINE(38)-C(5))-METHYLTRANSFERASE"/>
    <property type="match status" value="1"/>
</dbReference>
<proteinExistence type="inferred from homology"/>
<reference evidence="9 10" key="1">
    <citation type="submission" date="2019-06" db="EMBL/GenBank/DDBJ databases">
        <title>Sequencing the genomes of 1000 actinobacteria strains.</title>
        <authorList>
            <person name="Klenk H.-P."/>
        </authorList>
    </citation>
    <scope>NUCLEOTIDE SEQUENCE [LARGE SCALE GENOMIC DNA]</scope>
    <source>
        <strain evidence="9 10">DSM 18031</strain>
    </source>
</reference>
<dbReference type="SUPFAM" id="SSF53335">
    <property type="entry name" value="S-adenosyl-L-methionine-dependent methyltransferases"/>
    <property type="match status" value="1"/>
</dbReference>
<keyword evidence="2 6" id="KW-0489">Methyltransferase</keyword>
<dbReference type="PANTHER" id="PTHR46098">
    <property type="entry name" value="TRNA (CYTOSINE(38)-C(5))-METHYLTRANSFERASE"/>
    <property type="match status" value="1"/>
</dbReference>
<accession>A0A543HGW8</accession>
<name>A0A543HGW8_9MICO</name>
<dbReference type="PRINTS" id="PR00105">
    <property type="entry name" value="C5METTRFRASE"/>
</dbReference>
<dbReference type="OrthoDB" id="9813719at2"/>
<sequence length="407" mass="44152">MTALRLVDRVPAVPAEPAVAEFFAGIGLVRLGLERAGYRVVWSNDIEPSKHAMYAQHFDTETEAAAGTDHTFALGDITHVTAEQIPGPLALAWASFPCTDLSLAGGRAGLDGSASATFWHFTRILREMGEARPAVIALENVVGFATSRGGDDLAAAIRELNKLGYSVDVITLDARRFVPQSRPRLFLVGALAPPRNAEHPQSELRPDWLQAVFGDPTLRTHRAELPAPPPPLTAGLGEMVEKISHADERWWDDTRLTAFLTSLSPVQAERVERLRRGRVTSYRTAYRRTRNGVAVWEVRPDDIAGCLRTARGGSSKQAVVKIGHGRVRVRWMTPLEYARLMGAGDYTLGTLRNNQLFFGFGDAVCVPTVEWLARNYLRPLSTGTLGSAPASGSSSAPAPLTAVNSGV</sequence>
<protein>
    <recommendedName>
        <fullName evidence="1">DNA (cytosine-5-)-methyltransferase</fullName>
        <ecNumber evidence="1">2.1.1.37</ecNumber>
    </recommendedName>
</protein>
<evidence type="ECO:0000313" key="9">
    <source>
        <dbReference type="EMBL" id="TQM57570.1"/>
    </source>
</evidence>
<feature type="region of interest" description="Disordered" evidence="8">
    <location>
        <begin position="386"/>
        <end position="407"/>
    </location>
</feature>
<dbReference type="RefSeq" id="WP_141918779.1">
    <property type="nucleotide sequence ID" value="NZ_BAAAYS010000015.1"/>
</dbReference>
<evidence type="ECO:0000256" key="5">
    <source>
        <dbReference type="ARBA" id="ARBA00022747"/>
    </source>
</evidence>
<feature type="active site" evidence="6">
    <location>
        <position position="98"/>
    </location>
</feature>
<keyword evidence="5" id="KW-0680">Restriction system</keyword>
<evidence type="ECO:0000256" key="3">
    <source>
        <dbReference type="ARBA" id="ARBA00022679"/>
    </source>
</evidence>
<keyword evidence="10" id="KW-1185">Reference proteome</keyword>
<dbReference type="EMBL" id="VFPN01000004">
    <property type="protein sequence ID" value="TQM57570.1"/>
    <property type="molecule type" value="Genomic_DNA"/>
</dbReference>
<dbReference type="InterPro" id="IPR001525">
    <property type="entry name" value="C5_MeTfrase"/>
</dbReference>
<keyword evidence="4 6" id="KW-0949">S-adenosyl-L-methionine</keyword>
<dbReference type="EC" id="2.1.1.37" evidence="1"/>
<comment type="caution">
    <text evidence="9">The sequence shown here is derived from an EMBL/GenBank/DDBJ whole genome shotgun (WGS) entry which is preliminary data.</text>
</comment>